<dbReference type="GO" id="GO:0016830">
    <property type="term" value="F:carbon-carbon lyase activity"/>
    <property type="evidence" value="ECO:0007669"/>
    <property type="project" value="InterPro"/>
</dbReference>
<keyword evidence="6" id="KW-1185">Reference proteome</keyword>
<dbReference type="InterPro" id="IPR015421">
    <property type="entry name" value="PyrdxlP-dep_Trfase_major"/>
</dbReference>
<dbReference type="PANTHER" id="PTHR42735:SF4">
    <property type="entry name" value="PYRIDOXAL PHOSPHATE-DEPENDENT DECARBOXYLASE FAMILY PROTEIN"/>
    <property type="match status" value="1"/>
</dbReference>
<protein>
    <submittedName>
        <fullName evidence="5">Pyridoxal phosphate-dependent transferase</fullName>
    </submittedName>
</protein>
<dbReference type="InterPro" id="IPR015424">
    <property type="entry name" value="PyrdxlP-dep_Trfase"/>
</dbReference>
<organism evidence="5 6">
    <name type="scientific">Immersiella caudata</name>
    <dbReference type="NCBI Taxonomy" id="314043"/>
    <lineage>
        <taxon>Eukaryota</taxon>
        <taxon>Fungi</taxon>
        <taxon>Dikarya</taxon>
        <taxon>Ascomycota</taxon>
        <taxon>Pezizomycotina</taxon>
        <taxon>Sordariomycetes</taxon>
        <taxon>Sordariomycetidae</taxon>
        <taxon>Sordariales</taxon>
        <taxon>Lasiosphaeriaceae</taxon>
        <taxon>Immersiella</taxon>
    </lineage>
</organism>
<accession>A0AA39WIW5</accession>
<dbReference type="Pfam" id="PF00282">
    <property type="entry name" value="Pyridoxal_deC"/>
    <property type="match status" value="1"/>
</dbReference>
<evidence type="ECO:0000256" key="3">
    <source>
        <dbReference type="ARBA" id="ARBA00023239"/>
    </source>
</evidence>
<dbReference type="Gene3D" id="3.40.640.10">
    <property type="entry name" value="Type I PLP-dependent aspartate aminotransferase-like (Major domain)"/>
    <property type="match status" value="1"/>
</dbReference>
<dbReference type="InterPro" id="IPR002129">
    <property type="entry name" value="PyrdxlP-dep_de-COase"/>
</dbReference>
<evidence type="ECO:0000313" key="6">
    <source>
        <dbReference type="Proteomes" id="UP001175000"/>
    </source>
</evidence>
<dbReference type="GO" id="GO:0019752">
    <property type="term" value="P:carboxylic acid metabolic process"/>
    <property type="evidence" value="ECO:0007669"/>
    <property type="project" value="InterPro"/>
</dbReference>
<dbReference type="InterPro" id="IPR050477">
    <property type="entry name" value="GrpII_AminoAcid_Decarb"/>
</dbReference>
<comment type="caution">
    <text evidence="5">The sequence shown here is derived from an EMBL/GenBank/DDBJ whole genome shotgun (WGS) entry which is preliminary data.</text>
</comment>
<dbReference type="GO" id="GO:0016740">
    <property type="term" value="F:transferase activity"/>
    <property type="evidence" value="ECO:0007669"/>
    <property type="project" value="UniProtKB-KW"/>
</dbReference>
<name>A0AA39WIW5_9PEZI</name>
<dbReference type="PANTHER" id="PTHR42735">
    <property type="match status" value="1"/>
</dbReference>
<dbReference type="Proteomes" id="UP001175000">
    <property type="component" value="Unassembled WGS sequence"/>
</dbReference>
<evidence type="ECO:0000256" key="4">
    <source>
        <dbReference type="PIRSR" id="PIRSR602129-50"/>
    </source>
</evidence>
<comment type="cofactor">
    <cofactor evidence="1 4">
        <name>pyridoxal 5'-phosphate</name>
        <dbReference type="ChEBI" id="CHEBI:597326"/>
    </cofactor>
</comment>
<proteinExistence type="predicted"/>
<reference evidence="5" key="1">
    <citation type="submission" date="2023-06" db="EMBL/GenBank/DDBJ databases">
        <title>Genome-scale phylogeny and comparative genomics of the fungal order Sordariales.</title>
        <authorList>
            <consortium name="Lawrence Berkeley National Laboratory"/>
            <person name="Hensen N."/>
            <person name="Bonometti L."/>
            <person name="Westerberg I."/>
            <person name="Brannstrom I.O."/>
            <person name="Guillou S."/>
            <person name="Cros-Aarteil S."/>
            <person name="Calhoun S."/>
            <person name="Haridas S."/>
            <person name="Kuo A."/>
            <person name="Mondo S."/>
            <person name="Pangilinan J."/>
            <person name="Riley R."/>
            <person name="Labutti K."/>
            <person name="Andreopoulos B."/>
            <person name="Lipzen A."/>
            <person name="Chen C."/>
            <person name="Yanf M."/>
            <person name="Daum C."/>
            <person name="Ng V."/>
            <person name="Clum A."/>
            <person name="Steindorff A."/>
            <person name="Ohm R."/>
            <person name="Martin F."/>
            <person name="Silar P."/>
            <person name="Natvig D."/>
            <person name="Lalanne C."/>
            <person name="Gautier V."/>
            <person name="Ament-Velasquez S.L."/>
            <person name="Kruys A."/>
            <person name="Hutchinson M.I."/>
            <person name="Powell A.J."/>
            <person name="Barry K."/>
            <person name="Miller A.N."/>
            <person name="Grigoriev I.V."/>
            <person name="Debuchy R."/>
            <person name="Gladieux P."/>
            <person name="Thoren M.H."/>
            <person name="Johannesson H."/>
        </authorList>
    </citation>
    <scope>NUCLEOTIDE SEQUENCE</scope>
    <source>
        <strain evidence="5">CBS 606.72</strain>
    </source>
</reference>
<sequence length="928" mass="102694">MPQANGYTFIPQAVQDSAEFKRVTAKISTAVQQAAVMLGRHSIPFWSPRYQAHMCTDLSMPAMLGYMMTMMYNPNNVALEASPISTVAEIEVGEQLCEMFGFVNNPESNSEPAAWGHVTCGGTVANLESIWVARNLKFYPLSVRKAMDDPDGPLAFLPESFGVRTSQGQWKAFRKLSTWELLNLKPKTILDIPEQLRRQFGVTPKWLQEALDPYNIQTCGKDVLERHFDLDKPVQYFVANTKHYSWPKGAAIMGIGSENLVNVAVDDAARVDIGKLEQHLTQCLAKEQPVYAVVAVIGSTEEGAVDPLREILALRQRFQAKGLSFLVHADAAWGGYFATMLPKGTDYLDPVGSTPGGGNGGGDGIVPDLCLRTETQEDLFALRYCDSITVDPHKAGYIPYPAGALCYRDGRIKNLVTWTSPYLSRGSVTSIGIYGFSALWAALSKPKDSFICVPFNVLPSEASGDTQKVEQEKERIRNEILAQTNATIVANDVGKPVEERTMTLLRALGSDLNINAFALNWRHADGTLNTDVEEANYLMTRVISRLSVDSPGDDPTTIPLYLTSTEFSHKDYGECATTFKRRLGLETKSTEGLMVLRNVVMSPFASLSSRDDFINMLGDTFKQVVQEEVDVCRARNEDTADYHSFVMRGTQKLFLSYRPMFHVAKHRHQTILSAEFDDASARVYRELKGNTEEEMILKTVDKIDLQALLQRVGSGEPPFFKGNLETASNGVVFHGARVQITSVVKNRPLRAAEQDESYPVGFVPFYLYGTMQEPHIDHMLTRSPNITLSADTVAIALDNNTSSITDAVLAAGAILSFEGHHEASMQPFADKNDDLVGPSADGSFFFTSGSKFNAKIWTDPRGPHESALGLAAEVRARDPIATAKVTLQREVVVDVEKLNRDPFKTPDEAKVARWREHFQLIGREVGKI</sequence>
<evidence type="ECO:0000313" key="5">
    <source>
        <dbReference type="EMBL" id="KAK0616216.1"/>
    </source>
</evidence>
<feature type="modified residue" description="N6-(pyridoxal phosphate)lysine" evidence="4">
    <location>
        <position position="394"/>
    </location>
</feature>
<keyword evidence="3" id="KW-0456">Lyase</keyword>
<evidence type="ECO:0000256" key="2">
    <source>
        <dbReference type="ARBA" id="ARBA00022898"/>
    </source>
</evidence>
<dbReference type="SUPFAM" id="SSF53383">
    <property type="entry name" value="PLP-dependent transferases"/>
    <property type="match status" value="1"/>
</dbReference>
<dbReference type="GO" id="GO:0030170">
    <property type="term" value="F:pyridoxal phosphate binding"/>
    <property type="evidence" value="ECO:0007669"/>
    <property type="project" value="InterPro"/>
</dbReference>
<evidence type="ECO:0000256" key="1">
    <source>
        <dbReference type="ARBA" id="ARBA00001933"/>
    </source>
</evidence>
<keyword evidence="2 4" id="KW-0663">Pyridoxal phosphate</keyword>
<dbReference type="EMBL" id="JAULSU010000005">
    <property type="protein sequence ID" value="KAK0616216.1"/>
    <property type="molecule type" value="Genomic_DNA"/>
</dbReference>
<dbReference type="AlphaFoldDB" id="A0AA39WIW5"/>
<keyword evidence="5" id="KW-0808">Transferase</keyword>
<gene>
    <name evidence="5" type="ORF">B0T14DRAFT_538249</name>
</gene>